<accession>A0A5B8LFD0</accession>
<keyword evidence="1" id="KW-0645">Protease</keyword>
<sequence>MTERGWSIIVHGGARTISEHRQQANRSGCGAAVAAAADALAGGASALNAAELAVRLLEDDPTFNAGTGAVSTRTGEVELDAAMMDGSSLAVGAVAAIRDIRNPVMVARLLLEADPVLLVGDGARAFALEHGIESGTPMGVRLMPDPTDPSHDTVGCVAIDGEGRVAVATSTGGLTGQMPGRVGDAPIPGCGFYADDHAGGVAISGDGESIMRVLLAGRVVEQLYRHPAQTAVVSALPALQRVGGEAGIIAIDRSGRFGVTHNSDHFAVAAINSRMPRPIAGVHRDEFEDLING</sequence>
<dbReference type="GO" id="GO:0008233">
    <property type="term" value="F:peptidase activity"/>
    <property type="evidence" value="ECO:0007669"/>
    <property type="project" value="UniProtKB-KW"/>
</dbReference>
<evidence type="ECO:0000313" key="7">
    <source>
        <dbReference type="EMBL" id="QDZ06791.1"/>
    </source>
</evidence>
<evidence type="ECO:0000256" key="6">
    <source>
        <dbReference type="PIRSR" id="PIRSR600246-3"/>
    </source>
</evidence>
<evidence type="ECO:0000256" key="4">
    <source>
        <dbReference type="ARBA" id="ARBA00069124"/>
    </source>
</evidence>
<dbReference type="AlphaFoldDB" id="A0A5B8LFD0"/>
<dbReference type="RefSeq" id="WP_146569875.1">
    <property type="nucleotide sequence ID" value="NZ_CP042306.1"/>
</dbReference>
<organism evidence="7 8">
    <name type="scientific">Sphingomonas panacisoli</name>
    <dbReference type="NCBI Taxonomy" id="1813879"/>
    <lineage>
        <taxon>Bacteria</taxon>
        <taxon>Pseudomonadati</taxon>
        <taxon>Pseudomonadota</taxon>
        <taxon>Alphaproteobacteria</taxon>
        <taxon>Sphingomonadales</taxon>
        <taxon>Sphingomonadaceae</taxon>
        <taxon>Sphingomonas</taxon>
    </lineage>
</organism>
<evidence type="ECO:0000313" key="8">
    <source>
        <dbReference type="Proteomes" id="UP000315673"/>
    </source>
</evidence>
<dbReference type="Gene3D" id="3.60.20.30">
    <property type="entry name" value="(Glycosyl)asparaginase"/>
    <property type="match status" value="1"/>
</dbReference>
<name>A0A5B8LFD0_9SPHN</name>
<feature type="active site" description="Nucleophile" evidence="5">
    <location>
        <position position="153"/>
    </location>
</feature>
<dbReference type="EMBL" id="CP042306">
    <property type="protein sequence ID" value="QDZ06791.1"/>
    <property type="molecule type" value="Genomic_DNA"/>
</dbReference>
<evidence type="ECO:0000256" key="5">
    <source>
        <dbReference type="PIRSR" id="PIRSR600246-1"/>
    </source>
</evidence>
<evidence type="ECO:0000256" key="2">
    <source>
        <dbReference type="ARBA" id="ARBA00022801"/>
    </source>
</evidence>
<dbReference type="PANTHER" id="PTHR10188">
    <property type="entry name" value="L-ASPARAGINASE"/>
    <property type="match status" value="1"/>
</dbReference>
<dbReference type="InterPro" id="IPR029055">
    <property type="entry name" value="Ntn_hydrolases_N"/>
</dbReference>
<dbReference type="GO" id="GO:0016811">
    <property type="term" value="F:hydrolase activity, acting on carbon-nitrogen (but not peptide) bonds, in linear amides"/>
    <property type="evidence" value="ECO:0007669"/>
    <property type="project" value="UniProtKB-ARBA"/>
</dbReference>
<dbReference type="InterPro" id="IPR000246">
    <property type="entry name" value="Peptidase_T2"/>
</dbReference>
<keyword evidence="8" id="KW-1185">Reference proteome</keyword>
<reference evidence="7 8" key="1">
    <citation type="submission" date="2019-07" db="EMBL/GenBank/DDBJ databases">
        <title>Full genome sequence of Sphingomonas sp. 4R-6-7(HKS19).</title>
        <authorList>
            <person name="Im W.-T."/>
        </authorList>
    </citation>
    <scope>NUCLEOTIDE SEQUENCE [LARGE SCALE GENOMIC DNA]</scope>
    <source>
        <strain evidence="7 8">HKS19</strain>
    </source>
</reference>
<dbReference type="KEGG" id="spai:FPZ24_04295"/>
<dbReference type="CDD" id="cd04512">
    <property type="entry name" value="Ntn_Asparaginase_2_like"/>
    <property type="match status" value="1"/>
</dbReference>
<evidence type="ECO:0000256" key="3">
    <source>
        <dbReference type="ARBA" id="ARBA00022813"/>
    </source>
</evidence>
<dbReference type="GO" id="GO:0005737">
    <property type="term" value="C:cytoplasm"/>
    <property type="evidence" value="ECO:0007669"/>
    <property type="project" value="TreeGrafter"/>
</dbReference>
<proteinExistence type="predicted"/>
<keyword evidence="2" id="KW-0378">Hydrolase</keyword>
<dbReference type="SUPFAM" id="SSF56235">
    <property type="entry name" value="N-terminal nucleophile aminohydrolases (Ntn hydrolases)"/>
    <property type="match status" value="1"/>
</dbReference>
<evidence type="ECO:0000256" key="1">
    <source>
        <dbReference type="ARBA" id="ARBA00022670"/>
    </source>
</evidence>
<dbReference type="Pfam" id="PF01112">
    <property type="entry name" value="Asparaginase_2"/>
    <property type="match status" value="2"/>
</dbReference>
<dbReference type="OrthoDB" id="9780217at2"/>
<dbReference type="PANTHER" id="PTHR10188:SF6">
    <property type="entry name" value="N(4)-(BETA-N-ACETYLGLUCOSAMINYL)-L-ASPARAGINASE"/>
    <property type="match status" value="1"/>
</dbReference>
<dbReference type="FunFam" id="3.60.20.30:FF:000001">
    <property type="entry name" value="Isoaspartyl peptidase/L-asparaginase"/>
    <property type="match status" value="1"/>
</dbReference>
<keyword evidence="3" id="KW-0068">Autocatalytic cleavage</keyword>
<dbReference type="GO" id="GO:0006508">
    <property type="term" value="P:proteolysis"/>
    <property type="evidence" value="ECO:0007669"/>
    <property type="project" value="UniProtKB-KW"/>
</dbReference>
<feature type="site" description="Cleavage; by autolysis" evidence="6">
    <location>
        <begin position="152"/>
        <end position="153"/>
    </location>
</feature>
<gene>
    <name evidence="7" type="ORF">FPZ24_04295</name>
</gene>
<dbReference type="Proteomes" id="UP000315673">
    <property type="component" value="Chromosome"/>
</dbReference>
<protein>
    <recommendedName>
        <fullName evidence="4">Isoaspartyl peptidase</fullName>
    </recommendedName>
</protein>